<keyword evidence="9" id="KW-1185">Reference proteome</keyword>
<dbReference type="InterPro" id="IPR036259">
    <property type="entry name" value="MFS_trans_sf"/>
</dbReference>
<keyword evidence="3 7" id="KW-0812">Transmembrane</keyword>
<evidence type="ECO:0000256" key="7">
    <source>
        <dbReference type="SAM" id="Phobius"/>
    </source>
</evidence>
<organism evidence="8 9">
    <name type="scientific">Cajanus cajan</name>
    <name type="common">Pigeon pea</name>
    <name type="synonym">Cajanus indicus</name>
    <dbReference type="NCBI Taxonomy" id="3821"/>
    <lineage>
        <taxon>Eukaryota</taxon>
        <taxon>Viridiplantae</taxon>
        <taxon>Streptophyta</taxon>
        <taxon>Embryophyta</taxon>
        <taxon>Tracheophyta</taxon>
        <taxon>Spermatophyta</taxon>
        <taxon>Magnoliopsida</taxon>
        <taxon>eudicotyledons</taxon>
        <taxon>Gunneridae</taxon>
        <taxon>Pentapetalae</taxon>
        <taxon>rosids</taxon>
        <taxon>fabids</taxon>
        <taxon>Fabales</taxon>
        <taxon>Fabaceae</taxon>
        <taxon>Papilionoideae</taxon>
        <taxon>50 kb inversion clade</taxon>
        <taxon>NPAAA clade</taxon>
        <taxon>indigoferoid/millettioid clade</taxon>
        <taxon>Phaseoleae</taxon>
        <taxon>Cajanus</taxon>
    </lineage>
</organism>
<feature type="transmembrane region" description="Helical" evidence="7">
    <location>
        <begin position="159"/>
        <end position="184"/>
    </location>
</feature>
<dbReference type="InterPro" id="IPR000109">
    <property type="entry name" value="POT_fam"/>
</dbReference>
<gene>
    <name evidence="8" type="ORF">KK1_036512</name>
</gene>
<reference evidence="8" key="1">
    <citation type="journal article" date="2012" name="Nat. Biotechnol.">
        <title>Draft genome sequence of pigeonpea (Cajanus cajan), an orphan legume crop of resource-poor farmers.</title>
        <authorList>
            <person name="Varshney R.K."/>
            <person name="Chen W."/>
            <person name="Li Y."/>
            <person name="Bharti A.K."/>
            <person name="Saxena R.K."/>
            <person name="Schlueter J.A."/>
            <person name="Donoghue M.T."/>
            <person name="Azam S."/>
            <person name="Fan G."/>
            <person name="Whaley A.M."/>
            <person name="Farmer A.D."/>
            <person name="Sheridan J."/>
            <person name="Iwata A."/>
            <person name="Tuteja R."/>
            <person name="Penmetsa R.V."/>
            <person name="Wu W."/>
            <person name="Upadhyaya H.D."/>
            <person name="Yang S.P."/>
            <person name="Shah T."/>
            <person name="Saxena K.B."/>
            <person name="Michael T."/>
            <person name="McCombie W.R."/>
            <person name="Yang B."/>
            <person name="Zhang G."/>
            <person name="Yang H."/>
            <person name="Wang J."/>
            <person name="Spillane C."/>
            <person name="Cook D.R."/>
            <person name="May G.D."/>
            <person name="Xu X."/>
            <person name="Jackson S.A."/>
        </authorList>
    </citation>
    <scope>NUCLEOTIDE SEQUENCE [LARGE SCALE GENOMIC DNA]</scope>
</reference>
<dbReference type="EMBL" id="KQ483735">
    <property type="protein sequence ID" value="KYP42089.1"/>
    <property type="molecule type" value="Genomic_DNA"/>
</dbReference>
<evidence type="ECO:0000256" key="4">
    <source>
        <dbReference type="ARBA" id="ARBA00022989"/>
    </source>
</evidence>
<comment type="subcellular location">
    <subcellularLocation>
        <location evidence="1">Membrane</location>
        <topology evidence="1">Multi-pass membrane protein</topology>
    </subcellularLocation>
</comment>
<dbReference type="Proteomes" id="UP000075243">
    <property type="component" value="Unassembled WGS sequence"/>
</dbReference>
<keyword evidence="4 7" id="KW-1133">Transmembrane helix</keyword>
<sequence>MGGTHLFFLFGCVGYRRKELRTESYLHMIYRICKAALRKRKSKYPATANSYHWKNYKQKHLYKHGRGLRLSPKVPRLFRWLDKAAIVEVEGEECSDHEMQEKKGKLCMVKEVREVKSLVPMIYLYVAIVGYSLLLATKNTFFVAQVNIVTPITKSNRDIWILFLISDFMIYVSEGICFITRFAFGRLKKFKSMDGLVLARAKRKAGTLIRIGFGMLCGVTCCLVACLMETRRLSITDNETGDLKRGGRNSTTALVPQFALVGTTEGFVEGGLSSLFECLVANSMWSFEESFTEIVIGTGKLLNIPLVLFSRSWIQKTIDTSHLNRYYLLLGILNAAFLVVFGYYSIRYAYKEAWPEDELKHPPHQPHSHHENNDNEAQLVDQGNK</sequence>
<accession>A0A151RHP9</accession>
<feature type="region of interest" description="Disordered" evidence="6">
    <location>
        <begin position="359"/>
        <end position="385"/>
    </location>
</feature>
<dbReference type="PANTHER" id="PTHR11654">
    <property type="entry name" value="OLIGOPEPTIDE TRANSPORTER-RELATED"/>
    <property type="match status" value="1"/>
</dbReference>
<dbReference type="GO" id="GO:0016020">
    <property type="term" value="C:membrane"/>
    <property type="evidence" value="ECO:0007669"/>
    <property type="project" value="UniProtKB-SubCell"/>
</dbReference>
<feature type="transmembrane region" description="Helical" evidence="7">
    <location>
        <begin position="118"/>
        <end position="136"/>
    </location>
</feature>
<dbReference type="Gramene" id="C.cajan_39465.t">
    <property type="protein sequence ID" value="C.cajan_39465.t"/>
    <property type="gene ID" value="C.cajan_39465"/>
</dbReference>
<proteinExistence type="inferred from homology"/>
<dbReference type="AlphaFoldDB" id="A0A151RHP9"/>
<dbReference type="OMA" id="CLMETRR"/>
<dbReference type="GO" id="GO:0022857">
    <property type="term" value="F:transmembrane transporter activity"/>
    <property type="evidence" value="ECO:0007669"/>
    <property type="project" value="InterPro"/>
</dbReference>
<feature type="transmembrane region" description="Helical" evidence="7">
    <location>
        <begin position="326"/>
        <end position="346"/>
    </location>
</feature>
<dbReference type="Pfam" id="PF00854">
    <property type="entry name" value="PTR2"/>
    <property type="match status" value="1"/>
</dbReference>
<comment type="similarity">
    <text evidence="2">Belongs to the major facilitator superfamily. Proton-dependent oligopeptide transporter (POT/PTR) (TC 2.A.17) family.</text>
</comment>
<evidence type="ECO:0000256" key="3">
    <source>
        <dbReference type="ARBA" id="ARBA00022692"/>
    </source>
</evidence>
<dbReference type="Gene3D" id="1.20.1250.20">
    <property type="entry name" value="MFS general substrate transporter like domains"/>
    <property type="match status" value="1"/>
</dbReference>
<evidence type="ECO:0000256" key="6">
    <source>
        <dbReference type="SAM" id="MobiDB-lite"/>
    </source>
</evidence>
<protein>
    <submittedName>
        <fullName evidence="8">Peptide transporter PTR1</fullName>
    </submittedName>
</protein>
<keyword evidence="5 7" id="KW-0472">Membrane</keyword>
<feature type="transmembrane region" description="Helical" evidence="7">
    <location>
        <begin position="205"/>
        <end position="228"/>
    </location>
</feature>
<evidence type="ECO:0000313" key="8">
    <source>
        <dbReference type="EMBL" id="KYP42089.1"/>
    </source>
</evidence>
<evidence type="ECO:0000313" key="9">
    <source>
        <dbReference type="Proteomes" id="UP000075243"/>
    </source>
</evidence>
<evidence type="ECO:0000256" key="1">
    <source>
        <dbReference type="ARBA" id="ARBA00004141"/>
    </source>
</evidence>
<name>A0A151RHP9_CAJCA</name>
<evidence type="ECO:0000256" key="5">
    <source>
        <dbReference type="ARBA" id="ARBA00023136"/>
    </source>
</evidence>
<evidence type="ECO:0000256" key="2">
    <source>
        <dbReference type="ARBA" id="ARBA00005982"/>
    </source>
</evidence>